<evidence type="ECO:0000313" key="12">
    <source>
        <dbReference type="EMBL" id="MFD1228830.1"/>
    </source>
</evidence>
<feature type="signal peptide" evidence="10">
    <location>
        <begin position="1"/>
        <end position="23"/>
    </location>
</feature>
<evidence type="ECO:0000256" key="5">
    <source>
        <dbReference type="ARBA" id="ARBA00022801"/>
    </source>
</evidence>
<evidence type="ECO:0000259" key="11">
    <source>
        <dbReference type="PROSITE" id="PS52029"/>
    </source>
</evidence>
<dbReference type="Gene3D" id="2.40.440.10">
    <property type="entry name" value="L,D-transpeptidase catalytic domain-like"/>
    <property type="match status" value="1"/>
</dbReference>
<dbReference type="InterPro" id="IPR005490">
    <property type="entry name" value="LD_TPept_cat_dom"/>
</dbReference>
<keyword evidence="13" id="KW-1185">Reference proteome</keyword>
<gene>
    <name evidence="12" type="ORF">ACFQ35_16940</name>
</gene>
<dbReference type="InterPro" id="IPR050979">
    <property type="entry name" value="LD-transpeptidase"/>
</dbReference>
<keyword evidence="4 12" id="KW-0808">Transferase</keyword>
<dbReference type="RefSeq" id="WP_289385675.1">
    <property type="nucleotide sequence ID" value="NZ_JAUCBM010000001.1"/>
</dbReference>
<evidence type="ECO:0000256" key="9">
    <source>
        <dbReference type="PROSITE-ProRule" id="PRU01373"/>
    </source>
</evidence>
<reference evidence="13" key="1">
    <citation type="journal article" date="2019" name="Int. J. Syst. Evol. Microbiol.">
        <title>The Global Catalogue of Microorganisms (GCM) 10K type strain sequencing project: providing services to taxonomists for standard genome sequencing and annotation.</title>
        <authorList>
            <consortium name="The Broad Institute Genomics Platform"/>
            <consortium name="The Broad Institute Genome Sequencing Center for Infectious Disease"/>
            <person name="Wu L."/>
            <person name="Ma J."/>
        </authorList>
    </citation>
    <scope>NUCLEOTIDE SEQUENCE [LARGE SCALE GENOMIC DNA]</scope>
    <source>
        <strain evidence="13">CCUG 49584</strain>
    </source>
</reference>
<name>A0ABW3V7I2_9HYPH</name>
<keyword evidence="8 9" id="KW-0961">Cell wall biogenesis/degradation</keyword>
<comment type="pathway">
    <text evidence="1 9">Cell wall biogenesis; peptidoglycan biosynthesis.</text>
</comment>
<evidence type="ECO:0000256" key="1">
    <source>
        <dbReference type="ARBA" id="ARBA00004752"/>
    </source>
</evidence>
<organism evidence="12 13">
    <name type="scientific">Pseudochrobactrum kiredjianiae</name>
    <dbReference type="NCBI Taxonomy" id="386305"/>
    <lineage>
        <taxon>Bacteria</taxon>
        <taxon>Pseudomonadati</taxon>
        <taxon>Pseudomonadota</taxon>
        <taxon>Alphaproteobacteria</taxon>
        <taxon>Hyphomicrobiales</taxon>
        <taxon>Brucellaceae</taxon>
        <taxon>Pseudochrobactrum</taxon>
    </lineage>
</organism>
<keyword evidence="12" id="KW-0012">Acyltransferase</keyword>
<dbReference type="Proteomes" id="UP001597263">
    <property type="component" value="Unassembled WGS sequence"/>
</dbReference>
<dbReference type="EC" id="2.3.2.-" evidence="12"/>
<feature type="active site" description="Nucleophile" evidence="9">
    <location>
        <position position="224"/>
    </location>
</feature>
<evidence type="ECO:0000256" key="8">
    <source>
        <dbReference type="ARBA" id="ARBA00023316"/>
    </source>
</evidence>
<evidence type="ECO:0000313" key="13">
    <source>
        <dbReference type="Proteomes" id="UP001597263"/>
    </source>
</evidence>
<dbReference type="GO" id="GO:0016746">
    <property type="term" value="F:acyltransferase activity"/>
    <property type="evidence" value="ECO:0007669"/>
    <property type="project" value="UniProtKB-KW"/>
</dbReference>
<sequence length="248" mass="26717">MSVLPPLYAPLLKSALFAGFALALSACTTVQNSVPVINTTVAEPAPALAPEPVAKAEPAVVETASIDGDATYMYRAMSDQNFQIPAIDLAKLKPEHRRKVVNYKTSEKPGTIIVDQPARYLYLVQPEGKAIRYAVGVGPAARGFNGGDAVIARKASWPRWTPTPSMIKRNPAQYLRSKDGVDGGPRNPMGARALYMHKDGIDTYYRVHGTNNPSSIGKGVSAGCIRLINQDIIDLHSRVKPGARIVVK</sequence>
<accession>A0ABW3V7I2</accession>
<keyword evidence="7 9" id="KW-0573">Peptidoglycan synthesis</keyword>
<keyword evidence="5" id="KW-0378">Hydrolase</keyword>
<evidence type="ECO:0000256" key="3">
    <source>
        <dbReference type="ARBA" id="ARBA00022676"/>
    </source>
</evidence>
<dbReference type="PANTHER" id="PTHR30582:SF24">
    <property type="entry name" value="L,D-TRANSPEPTIDASE ERFK_SRFK-RELATED"/>
    <property type="match status" value="1"/>
</dbReference>
<evidence type="ECO:0000256" key="6">
    <source>
        <dbReference type="ARBA" id="ARBA00022960"/>
    </source>
</evidence>
<evidence type="ECO:0000256" key="2">
    <source>
        <dbReference type="ARBA" id="ARBA00005992"/>
    </source>
</evidence>
<dbReference type="CDD" id="cd16913">
    <property type="entry name" value="YkuD_like"/>
    <property type="match status" value="1"/>
</dbReference>
<feature type="chain" id="PRO_5045418830" evidence="10">
    <location>
        <begin position="24"/>
        <end position="248"/>
    </location>
</feature>
<protein>
    <submittedName>
        <fullName evidence="12">L,D-transpeptidase</fullName>
        <ecNumber evidence="12">2.3.2.-</ecNumber>
    </submittedName>
</protein>
<dbReference type="Pfam" id="PF03734">
    <property type="entry name" value="YkuD"/>
    <property type="match status" value="1"/>
</dbReference>
<keyword evidence="10" id="KW-0732">Signal</keyword>
<dbReference type="SUPFAM" id="SSF141523">
    <property type="entry name" value="L,D-transpeptidase catalytic domain-like"/>
    <property type="match status" value="1"/>
</dbReference>
<keyword evidence="3" id="KW-0328">Glycosyltransferase</keyword>
<dbReference type="InterPro" id="IPR038063">
    <property type="entry name" value="Transpep_catalytic_dom"/>
</dbReference>
<feature type="active site" description="Proton donor/acceptor" evidence="9">
    <location>
        <position position="208"/>
    </location>
</feature>
<feature type="domain" description="L,D-TPase catalytic" evidence="11">
    <location>
        <begin position="110"/>
        <end position="248"/>
    </location>
</feature>
<evidence type="ECO:0000256" key="10">
    <source>
        <dbReference type="SAM" id="SignalP"/>
    </source>
</evidence>
<comment type="similarity">
    <text evidence="2">Belongs to the YkuD family.</text>
</comment>
<evidence type="ECO:0000256" key="7">
    <source>
        <dbReference type="ARBA" id="ARBA00022984"/>
    </source>
</evidence>
<keyword evidence="6 9" id="KW-0133">Cell shape</keyword>
<evidence type="ECO:0000256" key="4">
    <source>
        <dbReference type="ARBA" id="ARBA00022679"/>
    </source>
</evidence>
<proteinExistence type="inferred from homology"/>
<comment type="caution">
    <text evidence="12">The sequence shown here is derived from an EMBL/GenBank/DDBJ whole genome shotgun (WGS) entry which is preliminary data.</text>
</comment>
<dbReference type="PROSITE" id="PS52029">
    <property type="entry name" value="LD_TPASE"/>
    <property type="match status" value="1"/>
</dbReference>
<dbReference type="EMBL" id="JBHTMA010000040">
    <property type="protein sequence ID" value="MFD1228830.1"/>
    <property type="molecule type" value="Genomic_DNA"/>
</dbReference>
<dbReference type="PANTHER" id="PTHR30582">
    <property type="entry name" value="L,D-TRANSPEPTIDASE"/>
    <property type="match status" value="1"/>
</dbReference>